<dbReference type="Proteomes" id="UP000479190">
    <property type="component" value="Unassembled WGS sequence"/>
</dbReference>
<evidence type="ECO:0000313" key="2">
    <source>
        <dbReference type="Proteomes" id="UP000479190"/>
    </source>
</evidence>
<organism evidence="1 2">
    <name type="scientific">Trichogramma brassicae</name>
    <dbReference type="NCBI Taxonomy" id="86971"/>
    <lineage>
        <taxon>Eukaryota</taxon>
        <taxon>Metazoa</taxon>
        <taxon>Ecdysozoa</taxon>
        <taxon>Arthropoda</taxon>
        <taxon>Hexapoda</taxon>
        <taxon>Insecta</taxon>
        <taxon>Pterygota</taxon>
        <taxon>Neoptera</taxon>
        <taxon>Endopterygota</taxon>
        <taxon>Hymenoptera</taxon>
        <taxon>Apocrita</taxon>
        <taxon>Proctotrupomorpha</taxon>
        <taxon>Chalcidoidea</taxon>
        <taxon>Trichogrammatidae</taxon>
        <taxon>Trichogramma</taxon>
    </lineage>
</organism>
<dbReference type="EMBL" id="CADCXV010001073">
    <property type="protein sequence ID" value="CAB0040939.1"/>
    <property type="molecule type" value="Genomic_DNA"/>
</dbReference>
<protein>
    <submittedName>
        <fullName evidence="1">Uncharacterized protein</fullName>
    </submittedName>
</protein>
<sequence>MKFAVFTRIRAQAFHENRLSRHGLFYDNSVNFHPIIMKFAVDAYKSTRISEREAQKERNLARMRHSWNFIDRYSDILPGCPEARASDRWWHANTNNLVIPTLLDLRNQNDDNRYVTRDGVARQPHGNYSRVPCKSSPSARIRQCVYKCHGRSVEASVADREQEIAARTSDANESRGPIISRAIRQHTRSSLNNGAEAAASSSPLCIAREREKEGGYVRDGLAVYKTYIPRLFKDLRERKDYSAASVCVCARKNPRLLYIAATTTASHSATGSRAKEGHMQQQLCV</sequence>
<keyword evidence="2" id="KW-1185">Reference proteome</keyword>
<name>A0A6H5IVP7_9HYME</name>
<gene>
    <name evidence="1" type="ORF">TBRA_LOCUS12630</name>
</gene>
<dbReference type="AlphaFoldDB" id="A0A6H5IVP7"/>
<reference evidence="1 2" key="1">
    <citation type="submission" date="2020-02" db="EMBL/GenBank/DDBJ databases">
        <authorList>
            <person name="Ferguson B K."/>
        </authorList>
    </citation>
    <scope>NUCLEOTIDE SEQUENCE [LARGE SCALE GENOMIC DNA]</scope>
</reference>
<evidence type="ECO:0000313" key="1">
    <source>
        <dbReference type="EMBL" id="CAB0040939.1"/>
    </source>
</evidence>
<accession>A0A6H5IVP7</accession>
<proteinExistence type="predicted"/>